<dbReference type="RefSeq" id="WP_184258994.1">
    <property type="nucleotide sequence ID" value="NZ_JACHIO010000021.1"/>
</dbReference>
<proteinExistence type="predicted"/>
<gene>
    <name evidence="4" type="ORF">HDF15_004272</name>
</gene>
<feature type="compositionally biased region" description="Polar residues" evidence="1">
    <location>
        <begin position="717"/>
        <end position="731"/>
    </location>
</feature>
<feature type="region of interest" description="Disordered" evidence="1">
    <location>
        <begin position="710"/>
        <end position="731"/>
    </location>
</feature>
<feature type="signal peptide" evidence="2">
    <location>
        <begin position="1"/>
        <end position="28"/>
    </location>
</feature>
<dbReference type="SUPFAM" id="SSF53474">
    <property type="entry name" value="alpha/beta-Hydrolases"/>
    <property type="match status" value="2"/>
</dbReference>
<sequence>MYRFSSLIFRSFATTALLGTLAYAQAPAAPAKIDPNSPANIGRAELVQHLDTIAAQDTAARHASVAALASRAEAEARQAIVRKKILSLIGGLPERTPLNAKTLGVTQADGFRIEKVLFESQPGFPVTALLYLPDGKPTGEKLSAILIAPGHGPAGKASDYFTAATFARNGFVVLSYDPIGQGERLQYPDPSKPEASLASRPTGEHGEAGLQPSLIGDAISRYFVWDAMRGIDYLSQRPEVDPKRIGAFGCSGGGAMTALTGALDTRVAATAVACYNTSFDTLLASIGPQDGEQSIPGFIAAGLDFPDWIELVAPRPYAAVATYSDMFPFAGARATVSEARRFYSLFDPASAGMPSASAAEAAAQSHPTAPALNIDTPNAVPLTARLQFITGPGGHGALSPIMGNIVGFFLRNLQPGSDADHPLLPPPIPRGAPTGLPKDALQVTSTGQVATSYPHAETIFTLNLKHAAQAIPSNHPVLTGEKLASAIREATGAKAKPGASKQEPAPQSAKTGEFHLETAPNVTLRGTLSVPQTTGRHPAVLLLVPESIDADNPRAQANKAEFEKLTAAGNIVLAVTPSPSPAGTDDMKSPILGPFYLLSLRAELVKHTLVGMRVDDVIRLIDALASRPDVDASRITAIGSGHMGLVLLHAAVLDARLKHITIDHVLSSYHGLLEAPLPIGASEDIVPGVLLHYDIPDLAKAVGTRLTETEPLKGTDDLSQTSMPLETLRNQ</sequence>
<dbReference type="PANTHER" id="PTHR22946">
    <property type="entry name" value="DIENELACTONE HYDROLASE DOMAIN-CONTAINING PROTEIN-RELATED"/>
    <property type="match status" value="1"/>
</dbReference>
<dbReference type="Gene3D" id="3.40.50.1820">
    <property type="entry name" value="alpha/beta hydrolase"/>
    <property type="match status" value="2"/>
</dbReference>
<accession>A0A7W7ZTK9</accession>
<feature type="domain" description="Acetyl xylan esterase" evidence="3">
    <location>
        <begin position="109"/>
        <end position="272"/>
    </location>
</feature>
<protein>
    <submittedName>
        <fullName evidence="4">Cephalosporin-C deacetylase-like acetyl esterase</fullName>
    </submittedName>
</protein>
<organism evidence="4 5">
    <name type="scientific">Granulicella mallensis</name>
    <dbReference type="NCBI Taxonomy" id="940614"/>
    <lineage>
        <taxon>Bacteria</taxon>
        <taxon>Pseudomonadati</taxon>
        <taxon>Acidobacteriota</taxon>
        <taxon>Terriglobia</taxon>
        <taxon>Terriglobales</taxon>
        <taxon>Acidobacteriaceae</taxon>
        <taxon>Granulicella</taxon>
    </lineage>
</organism>
<evidence type="ECO:0000256" key="2">
    <source>
        <dbReference type="SAM" id="SignalP"/>
    </source>
</evidence>
<dbReference type="InterPro" id="IPR008391">
    <property type="entry name" value="AXE1_dom"/>
</dbReference>
<dbReference type="InterPro" id="IPR029058">
    <property type="entry name" value="AB_hydrolase_fold"/>
</dbReference>
<keyword evidence="2" id="KW-0732">Signal</keyword>
<feature type="region of interest" description="Disordered" evidence="1">
    <location>
        <begin position="183"/>
        <end position="211"/>
    </location>
</feature>
<evidence type="ECO:0000259" key="3">
    <source>
        <dbReference type="Pfam" id="PF05448"/>
    </source>
</evidence>
<feature type="region of interest" description="Disordered" evidence="1">
    <location>
        <begin position="490"/>
        <end position="510"/>
    </location>
</feature>
<reference evidence="4 5" key="1">
    <citation type="submission" date="2020-08" db="EMBL/GenBank/DDBJ databases">
        <title>Genomic Encyclopedia of Type Strains, Phase IV (KMG-V): Genome sequencing to study the core and pangenomes of soil and plant-associated prokaryotes.</title>
        <authorList>
            <person name="Whitman W."/>
        </authorList>
    </citation>
    <scope>NUCLEOTIDE SEQUENCE [LARGE SCALE GENOMIC DNA]</scope>
    <source>
        <strain evidence="4 5">X5P3</strain>
    </source>
</reference>
<dbReference type="AlphaFoldDB" id="A0A7W7ZTK9"/>
<dbReference type="InterPro" id="IPR050261">
    <property type="entry name" value="FrsA_esterase"/>
</dbReference>
<dbReference type="Proteomes" id="UP000584867">
    <property type="component" value="Unassembled WGS sequence"/>
</dbReference>
<evidence type="ECO:0000256" key="1">
    <source>
        <dbReference type="SAM" id="MobiDB-lite"/>
    </source>
</evidence>
<evidence type="ECO:0000313" key="5">
    <source>
        <dbReference type="Proteomes" id="UP000584867"/>
    </source>
</evidence>
<feature type="chain" id="PRO_5031215368" evidence="2">
    <location>
        <begin position="29"/>
        <end position="731"/>
    </location>
</feature>
<dbReference type="Pfam" id="PF05448">
    <property type="entry name" value="AXE1"/>
    <property type="match status" value="1"/>
</dbReference>
<dbReference type="PANTHER" id="PTHR22946:SF8">
    <property type="entry name" value="ACETYL XYLAN ESTERASE DOMAIN-CONTAINING PROTEIN"/>
    <property type="match status" value="1"/>
</dbReference>
<evidence type="ECO:0000313" key="4">
    <source>
        <dbReference type="EMBL" id="MBB5065902.1"/>
    </source>
</evidence>
<dbReference type="EMBL" id="JACHIO010000021">
    <property type="protein sequence ID" value="MBB5065902.1"/>
    <property type="molecule type" value="Genomic_DNA"/>
</dbReference>
<comment type="caution">
    <text evidence="4">The sequence shown here is derived from an EMBL/GenBank/DDBJ whole genome shotgun (WGS) entry which is preliminary data.</text>
</comment>
<name>A0A7W7ZTK9_9BACT</name>